<feature type="domain" description="TonB-dependent receptor-like beta-barrel" evidence="14">
    <location>
        <begin position="272"/>
        <end position="674"/>
    </location>
</feature>
<comment type="similarity">
    <text evidence="2 10 12">Belongs to the TonB-dependent receptor family.</text>
</comment>
<protein>
    <submittedName>
        <fullName evidence="16">Iron-regulated outer membrane protein</fullName>
    </submittedName>
</protein>
<keyword evidence="7 12" id="KW-0798">TonB box</keyword>
<dbReference type="InterPro" id="IPR036942">
    <property type="entry name" value="Beta-barrel_TonB_sf"/>
</dbReference>
<evidence type="ECO:0000256" key="11">
    <source>
        <dbReference type="PROSITE-ProRule" id="PRU10144"/>
    </source>
</evidence>
<dbReference type="HOGENOM" id="CLU_008287_19_4_6"/>
<dbReference type="KEGG" id="mvi:X808_20730"/>
<dbReference type="AlphaFoldDB" id="W0QDH9"/>
<evidence type="ECO:0000256" key="6">
    <source>
        <dbReference type="ARBA" id="ARBA00022729"/>
    </source>
</evidence>
<dbReference type="RefSeq" id="WP_025218261.1">
    <property type="nucleotide sequence ID" value="NZ_CP006943.1"/>
</dbReference>
<dbReference type="InterPro" id="IPR039426">
    <property type="entry name" value="TonB-dep_rcpt-like"/>
</dbReference>
<dbReference type="PATRIC" id="fig|1433287.3.peg.2068"/>
<name>W0QDH9_9PAST</name>
<dbReference type="PROSITE" id="PS01156">
    <property type="entry name" value="TONB_DEPENDENT_REC_2"/>
    <property type="match status" value="1"/>
</dbReference>
<dbReference type="Pfam" id="PF07715">
    <property type="entry name" value="Plug"/>
    <property type="match status" value="1"/>
</dbReference>
<dbReference type="Pfam" id="PF00593">
    <property type="entry name" value="TonB_dep_Rec_b-barrel"/>
    <property type="match status" value="1"/>
</dbReference>
<dbReference type="Proteomes" id="UP000066995">
    <property type="component" value="Chromosome"/>
</dbReference>
<evidence type="ECO:0000256" key="7">
    <source>
        <dbReference type="ARBA" id="ARBA00023077"/>
    </source>
</evidence>
<dbReference type="InterPro" id="IPR012910">
    <property type="entry name" value="Plug_dom"/>
</dbReference>
<evidence type="ECO:0000256" key="1">
    <source>
        <dbReference type="ARBA" id="ARBA00004571"/>
    </source>
</evidence>
<dbReference type="PROSITE" id="PS52016">
    <property type="entry name" value="TONB_DEPENDENT_REC_3"/>
    <property type="match status" value="1"/>
</dbReference>
<feature type="domain" description="TonB-dependent receptor plug" evidence="15">
    <location>
        <begin position="46"/>
        <end position="146"/>
    </location>
</feature>
<evidence type="ECO:0000256" key="13">
    <source>
        <dbReference type="SAM" id="SignalP"/>
    </source>
</evidence>
<dbReference type="GO" id="GO:0015344">
    <property type="term" value="F:siderophore uptake transmembrane transporter activity"/>
    <property type="evidence" value="ECO:0007669"/>
    <property type="project" value="TreeGrafter"/>
</dbReference>
<keyword evidence="17" id="KW-1185">Reference proteome</keyword>
<evidence type="ECO:0000259" key="15">
    <source>
        <dbReference type="Pfam" id="PF07715"/>
    </source>
</evidence>
<evidence type="ECO:0000256" key="4">
    <source>
        <dbReference type="ARBA" id="ARBA00022452"/>
    </source>
</evidence>
<dbReference type="InterPro" id="IPR010917">
    <property type="entry name" value="TonB_rcpt_CS"/>
</dbReference>
<keyword evidence="8 10" id="KW-0472">Membrane</keyword>
<evidence type="ECO:0000313" key="17">
    <source>
        <dbReference type="Proteomes" id="UP000066995"/>
    </source>
</evidence>
<dbReference type="PANTHER" id="PTHR30069:SF41">
    <property type="entry name" value="HEME_HEMOPEXIN UTILIZATION PROTEIN C"/>
    <property type="match status" value="1"/>
</dbReference>
<gene>
    <name evidence="16" type="ORF">X808_20730</name>
</gene>
<evidence type="ECO:0000256" key="12">
    <source>
        <dbReference type="RuleBase" id="RU003357"/>
    </source>
</evidence>
<dbReference type="SUPFAM" id="SSF56935">
    <property type="entry name" value="Porins"/>
    <property type="match status" value="1"/>
</dbReference>
<dbReference type="Gene3D" id="2.170.130.10">
    <property type="entry name" value="TonB-dependent receptor, plug domain"/>
    <property type="match status" value="1"/>
</dbReference>
<evidence type="ECO:0000256" key="8">
    <source>
        <dbReference type="ARBA" id="ARBA00023136"/>
    </source>
</evidence>
<evidence type="ECO:0000256" key="5">
    <source>
        <dbReference type="ARBA" id="ARBA00022692"/>
    </source>
</evidence>
<evidence type="ECO:0000313" key="16">
    <source>
        <dbReference type="EMBL" id="AHG76591.1"/>
    </source>
</evidence>
<reference evidence="16 17" key="1">
    <citation type="submission" date="2013-12" db="EMBL/GenBank/DDBJ databases">
        <title>Annotation of the Mannheimia varigena USDA-ARS-USMARC-1296 complete genome.</title>
        <authorList>
            <person name="Harhay G.P."/>
            <person name="Clawson M.L."/>
            <person name="Murray R.W."/>
            <person name="Lubbers B.V."/>
            <person name="Heaton M.P."/>
            <person name="Chitko-Mckown C.G."/>
            <person name="Harhay D.M."/>
            <person name="Smith T.P.L."/>
        </authorList>
    </citation>
    <scope>NUCLEOTIDE SEQUENCE [LARGE SCALE GENOMIC DNA]</scope>
    <source>
        <strain evidence="16 17">USDA-ARS-USMARC-1296</strain>
    </source>
</reference>
<dbReference type="STRING" id="1433287.X808_20730"/>
<dbReference type="EMBL" id="CP006943">
    <property type="protein sequence ID" value="AHG76591.1"/>
    <property type="molecule type" value="Genomic_DNA"/>
</dbReference>
<organism evidence="16 17">
    <name type="scientific">Mannheimia varigena USDA-ARS-USMARC-1296</name>
    <dbReference type="NCBI Taxonomy" id="1433287"/>
    <lineage>
        <taxon>Bacteria</taxon>
        <taxon>Pseudomonadati</taxon>
        <taxon>Pseudomonadota</taxon>
        <taxon>Gammaproteobacteria</taxon>
        <taxon>Pasteurellales</taxon>
        <taxon>Pasteurellaceae</taxon>
        <taxon>Mannheimia</taxon>
    </lineage>
</organism>
<keyword evidence="3 10" id="KW-0813">Transport</keyword>
<dbReference type="Gene3D" id="2.40.170.20">
    <property type="entry name" value="TonB-dependent receptor, beta-barrel domain"/>
    <property type="match status" value="1"/>
</dbReference>
<dbReference type="GO" id="GO:0044718">
    <property type="term" value="P:siderophore transmembrane transport"/>
    <property type="evidence" value="ECO:0007669"/>
    <property type="project" value="TreeGrafter"/>
</dbReference>
<keyword evidence="4 10" id="KW-1134">Transmembrane beta strand</keyword>
<dbReference type="eggNOG" id="COG4771">
    <property type="taxonomic scope" value="Bacteria"/>
</dbReference>
<dbReference type="GO" id="GO:0009279">
    <property type="term" value="C:cell outer membrane"/>
    <property type="evidence" value="ECO:0007669"/>
    <property type="project" value="UniProtKB-SubCell"/>
</dbReference>
<feature type="signal peptide" evidence="13">
    <location>
        <begin position="1"/>
        <end position="21"/>
    </location>
</feature>
<proteinExistence type="inferred from homology"/>
<evidence type="ECO:0000256" key="9">
    <source>
        <dbReference type="ARBA" id="ARBA00023237"/>
    </source>
</evidence>
<evidence type="ECO:0000259" key="14">
    <source>
        <dbReference type="Pfam" id="PF00593"/>
    </source>
</evidence>
<dbReference type="PANTHER" id="PTHR30069">
    <property type="entry name" value="TONB-DEPENDENT OUTER MEMBRANE RECEPTOR"/>
    <property type="match status" value="1"/>
</dbReference>
<accession>W0QDH9</accession>
<evidence type="ECO:0000256" key="2">
    <source>
        <dbReference type="ARBA" id="ARBA00009810"/>
    </source>
</evidence>
<evidence type="ECO:0000256" key="3">
    <source>
        <dbReference type="ARBA" id="ARBA00022448"/>
    </source>
</evidence>
<feature type="chain" id="PRO_5004794695" evidence="13">
    <location>
        <begin position="22"/>
        <end position="703"/>
    </location>
</feature>
<feature type="short sequence motif" description="TonB C-terminal box" evidence="11">
    <location>
        <begin position="686"/>
        <end position="703"/>
    </location>
</feature>
<dbReference type="OrthoDB" id="6046653at2"/>
<dbReference type="InterPro" id="IPR037066">
    <property type="entry name" value="Plug_dom_sf"/>
</dbReference>
<sequence length="703" mass="77277">MKNFKLLPVSAAVLSILAANALAETASTENMAVLDTVTVTDNQGLKVQTNVVTTKKKDESTQTDLRGLLKDEPAISLGGGNGTSQYLYIRGMGQNSIDVKVDNTYSDSQILYHQGRHMLDPALVKIVSVQKGAGSASAGIGQTNGAVIAKTVDALDLLKNSDKNFGAKLGTGFSTNHAHNFNATLYGKGEIFDALVSGNLVRDRDYKGGKDYVNQFGTNRVPYSALDKTSFLAKLGATLGNHRFVLSHSNERNEGQRLVREEFDVAPNGTKVSPYNRLTVERQAPANRRITVQRTNLEWTGKNLGFAQEATANVYQLVQGRWSEHEKGNGYAGNVDYATKTKVVTHGANVNFDSAVHENVLLKYGVNYRHQEAKPHTKFNPLVKNQEKTDTGVYVEAITAPVDKVTLTTGVRYDHFKFKAMDGKERSNGAFSPSVGLIYEPIEHLSLSASHNYATRSPRLHDALMAHGKRGMVTIGDNTKAEKARNTEIGFNYNDGTFSFDGSYFWQHIKDALGTTNGRDNHGNAAQAIVNLGKIKNRGYELNAGYHNGGFTARIGVAHSKPRFYSPTIWERNRQTGKLEEKPLLSTNPEYASAIGRTWTASLSYRFEQPNLEVGVHHRIVEKVKPEDNFFVTGGTLQTNTGTGKDGYNVTDITLNWKPLKDDSVNVNFAVDNVANKKYNAHGQRGQLSARGREFRAGVNYTF</sequence>
<keyword evidence="5 10" id="KW-0812">Transmembrane</keyword>
<evidence type="ECO:0000256" key="10">
    <source>
        <dbReference type="PROSITE-ProRule" id="PRU01360"/>
    </source>
</evidence>
<keyword evidence="6 13" id="KW-0732">Signal</keyword>
<keyword evidence="9 10" id="KW-0998">Cell outer membrane</keyword>
<dbReference type="InterPro" id="IPR000531">
    <property type="entry name" value="Beta-barrel_TonB"/>
</dbReference>
<comment type="subcellular location">
    <subcellularLocation>
        <location evidence="1 10">Cell outer membrane</location>
        <topology evidence="1 10">Multi-pass membrane protein</topology>
    </subcellularLocation>
</comment>